<gene>
    <name evidence="3" type="ORF">Q3V37_15280</name>
</gene>
<sequence>MTHDGQRTTSTVRSAIVRIATRYAGLLAAAVVLAALAVATVSGMRSAPDVDRSSGPDPATVLLPADLPPLRLLPRQPEPVVREPEADPDERCEEALRAWVNENDNTVVVRVQQCRSFEWAAYQQALVLDDGRRIHADLTAAADIPFGVEMVTRQAVNDVPASAVVVVARRGNYVLQTTTLSDEAHLAEDVAVNRAVAQQQWSRLVGQPGTGVHPPVSGTLLARTGQTLALLLLGLYAATNLVGWARNAARGTRAVSGTPVDSPRVRWHDVSGRSARLAAAARGRFWLIVLLMAASQALPLPTPAKAALLGVAPLFYSLGRRHTPGERELWGRHAPSQVRTERNRATAMAWFVLSGALLVLGLLSLLAPAMLLQVGSTEEVGPGGRWHPTVMADGPHGWRLVPVHLLVADLLAVSVILLWASGFLYRLARRRSALDAPRKLEADTRAPIIFLRNFSDDEGTIRTSPMTRKAAVDKLGLIQFERFEEILVRYLSVYGPVIAVNNPNSRRAPLGAARESLAHDDWQKAIGERIDSCTMIVVAAAPEADTPGLRWELEQIVERGALARTVLVVPPYPASQVVPRWRRFLTMGTRFDVPDSTTEYADRILLLTNGHDGVWDSYHGRQRTDWAYAVALAAAAEGVIARSSGQPPGGGRDGAEQVDIADREV</sequence>
<keyword evidence="2" id="KW-1133">Transmembrane helix</keyword>
<keyword evidence="2" id="KW-0472">Membrane</keyword>
<dbReference type="KEGG" id="mprn:Q3V37_15280"/>
<evidence type="ECO:0000256" key="2">
    <source>
        <dbReference type="SAM" id="Phobius"/>
    </source>
</evidence>
<dbReference type="Proteomes" id="UP001235874">
    <property type="component" value="Chromosome"/>
</dbReference>
<accession>A0AAJ6I0L3</accession>
<dbReference type="AlphaFoldDB" id="A0AAJ6I0L3"/>
<name>A0AAJ6I0L3_9ACTN</name>
<dbReference type="EMBL" id="CP130472">
    <property type="protein sequence ID" value="WLS48475.1"/>
    <property type="molecule type" value="Genomic_DNA"/>
</dbReference>
<feature type="region of interest" description="Disordered" evidence="1">
    <location>
        <begin position="641"/>
        <end position="665"/>
    </location>
</feature>
<keyword evidence="4" id="KW-1185">Reference proteome</keyword>
<protein>
    <submittedName>
        <fullName evidence="3">Uncharacterized protein</fullName>
    </submittedName>
</protein>
<keyword evidence="2" id="KW-0812">Transmembrane</keyword>
<evidence type="ECO:0000313" key="3">
    <source>
        <dbReference type="EMBL" id="WLS48475.1"/>
    </source>
</evidence>
<feature type="transmembrane region" description="Helical" evidence="2">
    <location>
        <begin position="403"/>
        <end position="425"/>
    </location>
</feature>
<proteinExistence type="predicted"/>
<dbReference type="RefSeq" id="WP_306273790.1">
    <property type="nucleotide sequence ID" value="NZ_CP130472.1"/>
</dbReference>
<reference evidence="3 4" key="1">
    <citation type="submission" date="2023-07" db="EMBL/GenBank/DDBJ databases">
        <title>Micromonospora profundi TRM 95458 converts glycerol to a new osmotic compound.</title>
        <authorList>
            <person name="Lu D."/>
        </authorList>
    </citation>
    <scope>NUCLEOTIDE SEQUENCE [LARGE SCALE GENOMIC DNA]</scope>
    <source>
        <strain evidence="3 4">TRM95458</strain>
    </source>
</reference>
<organism evidence="3 4">
    <name type="scientific">Micromonospora profundi</name>
    <dbReference type="NCBI Taxonomy" id="1420889"/>
    <lineage>
        <taxon>Bacteria</taxon>
        <taxon>Bacillati</taxon>
        <taxon>Actinomycetota</taxon>
        <taxon>Actinomycetes</taxon>
        <taxon>Micromonosporales</taxon>
        <taxon>Micromonosporaceae</taxon>
        <taxon>Micromonospora</taxon>
    </lineage>
</organism>
<evidence type="ECO:0000313" key="4">
    <source>
        <dbReference type="Proteomes" id="UP001235874"/>
    </source>
</evidence>
<evidence type="ECO:0000256" key="1">
    <source>
        <dbReference type="SAM" id="MobiDB-lite"/>
    </source>
</evidence>
<feature type="transmembrane region" description="Helical" evidence="2">
    <location>
        <begin position="23"/>
        <end position="44"/>
    </location>
</feature>
<feature type="transmembrane region" description="Helical" evidence="2">
    <location>
        <begin position="349"/>
        <end position="372"/>
    </location>
</feature>